<comment type="caution">
    <text evidence="1">The sequence shown here is derived from an EMBL/GenBank/DDBJ whole genome shotgun (WGS) entry which is preliminary data.</text>
</comment>
<evidence type="ECO:0000313" key="2">
    <source>
        <dbReference type="Proteomes" id="UP000019249"/>
    </source>
</evidence>
<protein>
    <submittedName>
        <fullName evidence="1">Uncharacterized protein</fullName>
    </submittedName>
</protein>
<organism evidence="1 2">
    <name type="scientific">Listeria floridensis FSL S10-1187</name>
    <dbReference type="NCBI Taxonomy" id="1265817"/>
    <lineage>
        <taxon>Bacteria</taxon>
        <taxon>Bacillati</taxon>
        <taxon>Bacillota</taxon>
        <taxon>Bacilli</taxon>
        <taxon>Bacillales</taxon>
        <taxon>Listeriaceae</taxon>
        <taxon>Listeria</taxon>
    </lineage>
</organism>
<evidence type="ECO:0000313" key="1">
    <source>
        <dbReference type="EMBL" id="EUJ33047.1"/>
    </source>
</evidence>
<name>A0ABN0RGR2_9LIST</name>
<gene>
    <name evidence="1" type="ORF">MFLO_05610</name>
</gene>
<proteinExistence type="predicted"/>
<sequence>MCDIKGLIKSMKQTRKRREHDHDETVWSNLRKPIFELNEPMDMSKKLLREFWMIFNAKER</sequence>
<dbReference type="Proteomes" id="UP000019249">
    <property type="component" value="Unassembled WGS sequence"/>
</dbReference>
<keyword evidence="2" id="KW-1185">Reference proteome</keyword>
<dbReference type="EMBL" id="AODF01000008">
    <property type="protein sequence ID" value="EUJ33047.1"/>
    <property type="molecule type" value="Genomic_DNA"/>
</dbReference>
<accession>A0ABN0RGR2</accession>
<reference evidence="1 2" key="1">
    <citation type="journal article" date="2014" name="Int. J. Syst. Evol. Microbiol.">
        <title>Listeria floridensis sp. nov., Listeria aquatica sp. nov., Listeria cornellensis sp. nov., Listeria riparia sp. nov. and Listeria grandensis sp. nov., from agricultural and natural environments.</title>
        <authorList>
            <person name="den Bakker H.C."/>
            <person name="Warchocki S."/>
            <person name="Wright E.M."/>
            <person name="Allred A.F."/>
            <person name="Ahlstrom C."/>
            <person name="Manuel C.S."/>
            <person name="Stasiewicz M.J."/>
            <person name="Burrell A."/>
            <person name="Roof S."/>
            <person name="Strawn L."/>
            <person name="Fortes E.D."/>
            <person name="Nightingale K.K."/>
            <person name="Kephart D."/>
            <person name="Wiedmann M."/>
        </authorList>
    </citation>
    <scope>NUCLEOTIDE SEQUENCE [LARGE SCALE GENOMIC DNA]</scope>
    <source>
        <strain evidence="1 2">FSL S10-1187</strain>
    </source>
</reference>